<dbReference type="EMBL" id="JABBNU010000018">
    <property type="protein sequence ID" value="NMM50881.1"/>
    <property type="molecule type" value="Genomic_DNA"/>
</dbReference>
<evidence type="ECO:0000256" key="14">
    <source>
        <dbReference type="PIRSR" id="PIRSR005096-3"/>
    </source>
</evidence>
<name>A0A848J524_9BACT</name>
<dbReference type="InterPro" id="IPR018052">
    <property type="entry name" value="Ald1_epimerase_CS"/>
</dbReference>
<feature type="binding site" evidence="13">
    <location>
        <position position="242"/>
    </location>
    <ligand>
        <name>beta-D-galactose</name>
        <dbReference type="ChEBI" id="CHEBI:27667"/>
    </ligand>
</feature>
<accession>A0A848J524</accession>
<evidence type="ECO:0000256" key="8">
    <source>
        <dbReference type="ARBA" id="ARBA00022837"/>
    </source>
</evidence>
<dbReference type="CDD" id="cd09019">
    <property type="entry name" value="galactose_mutarotase_like"/>
    <property type="match status" value="1"/>
</dbReference>
<dbReference type="Proteomes" id="UP000559010">
    <property type="component" value="Unassembled WGS sequence"/>
</dbReference>
<organism evidence="15 16">
    <name type="scientific">Marinigracilibium pacificum</name>
    <dbReference type="NCBI Taxonomy" id="2729599"/>
    <lineage>
        <taxon>Bacteria</taxon>
        <taxon>Pseudomonadati</taxon>
        <taxon>Bacteroidota</taxon>
        <taxon>Cytophagia</taxon>
        <taxon>Cytophagales</taxon>
        <taxon>Flammeovirgaceae</taxon>
        <taxon>Marinigracilibium</taxon>
    </lineage>
</organism>
<feature type="active site" description="Proton donor" evidence="12">
    <location>
        <position position="172"/>
    </location>
</feature>
<dbReference type="InterPro" id="IPR047215">
    <property type="entry name" value="Galactose_mutarotase-like"/>
</dbReference>
<feature type="active site" description="Proton acceptor" evidence="12">
    <location>
        <position position="305"/>
    </location>
</feature>
<dbReference type="Pfam" id="PF01263">
    <property type="entry name" value="Aldose_epim"/>
    <property type="match status" value="1"/>
</dbReference>
<comment type="pathway">
    <text evidence="3 11">Carbohydrate metabolism; hexose metabolism.</text>
</comment>
<evidence type="ECO:0000256" key="11">
    <source>
        <dbReference type="PIRNR" id="PIRNR005096"/>
    </source>
</evidence>
<dbReference type="PANTHER" id="PTHR10091">
    <property type="entry name" value="ALDOSE-1-EPIMERASE"/>
    <property type="match status" value="1"/>
</dbReference>
<evidence type="ECO:0000256" key="4">
    <source>
        <dbReference type="ARBA" id="ARBA00006206"/>
    </source>
</evidence>
<dbReference type="GO" id="GO:0033499">
    <property type="term" value="P:galactose catabolic process via UDP-galactose, Leloir pathway"/>
    <property type="evidence" value="ECO:0007669"/>
    <property type="project" value="TreeGrafter"/>
</dbReference>
<dbReference type="SUPFAM" id="SSF74650">
    <property type="entry name" value="Galactose mutarotase-like"/>
    <property type="match status" value="1"/>
</dbReference>
<dbReference type="UniPathway" id="UPA00242"/>
<proteinExistence type="inferred from homology"/>
<evidence type="ECO:0000256" key="3">
    <source>
        <dbReference type="ARBA" id="ARBA00005028"/>
    </source>
</evidence>
<evidence type="ECO:0000256" key="2">
    <source>
        <dbReference type="ARBA" id="ARBA00001913"/>
    </source>
</evidence>
<keyword evidence="9 11" id="KW-0413">Isomerase</keyword>
<dbReference type="PROSITE" id="PS00545">
    <property type="entry name" value="ALDOSE_1_EPIMERASE"/>
    <property type="match status" value="1"/>
</dbReference>
<comment type="caution">
    <text evidence="15">The sequence shown here is derived from an EMBL/GenBank/DDBJ whole genome shotgun (WGS) entry which is preliminary data.</text>
</comment>
<evidence type="ECO:0000256" key="13">
    <source>
        <dbReference type="PIRSR" id="PIRSR005096-2"/>
    </source>
</evidence>
<comment type="cofactor">
    <cofactor evidence="2">
        <name>Ca(2+)</name>
        <dbReference type="ChEBI" id="CHEBI:29108"/>
    </cofactor>
</comment>
<sequence>MQVDKWGNIEDYEIFKFTLENRNGTQAEFSNYGAHWLSLRHLNMASQFTDLLLGYETLEELIYDKFFFGSTIGRFANRIAKGKFRVEDQEYTLSVNNGPNHLHGGSGFNTKVWDYKIVEDKIQFTYLSKDSEDGYPGNLKVHVTYSLSDDDELIIDYFASTDAPTIVSLTNHAYFNLNGSGSILDHKLQINSEKFTPIDSTSIPLGYLKSVSKTPFDFRTPKLIRNQITMEDEQLVMGSGFDHNYVLQYDSLLYNAATLISESSGRGMDVFTTMPGIQFYSGNFLDGVKGKGGANYKKNNGVCLETQFFPDSPNHMSFPSAILNPMELYRHQSVYKFYNL</sequence>
<dbReference type="GO" id="GO:0030246">
    <property type="term" value="F:carbohydrate binding"/>
    <property type="evidence" value="ECO:0007669"/>
    <property type="project" value="InterPro"/>
</dbReference>
<evidence type="ECO:0000256" key="5">
    <source>
        <dbReference type="ARBA" id="ARBA00011245"/>
    </source>
</evidence>
<keyword evidence="10 11" id="KW-0119">Carbohydrate metabolism</keyword>
<feature type="binding site" evidence="14">
    <location>
        <begin position="77"/>
        <end position="78"/>
    </location>
    <ligand>
        <name>beta-D-galactose</name>
        <dbReference type="ChEBI" id="CHEBI:27667"/>
    </ligand>
</feature>
<dbReference type="PANTHER" id="PTHR10091:SF0">
    <property type="entry name" value="GALACTOSE MUTAROTASE"/>
    <property type="match status" value="1"/>
</dbReference>
<evidence type="ECO:0000256" key="12">
    <source>
        <dbReference type="PIRSR" id="PIRSR005096-1"/>
    </source>
</evidence>
<gene>
    <name evidence="15" type="ORF">HH304_20900</name>
</gene>
<feature type="binding site" evidence="14">
    <location>
        <begin position="172"/>
        <end position="174"/>
    </location>
    <ligand>
        <name>beta-D-galactose</name>
        <dbReference type="ChEBI" id="CHEBI:27667"/>
    </ligand>
</feature>
<dbReference type="GO" id="GO:0004034">
    <property type="term" value="F:aldose 1-epimerase activity"/>
    <property type="evidence" value="ECO:0007669"/>
    <property type="project" value="UniProtKB-EC"/>
</dbReference>
<dbReference type="InterPro" id="IPR014718">
    <property type="entry name" value="GH-type_carb-bd"/>
</dbReference>
<dbReference type="GO" id="GO:0006006">
    <property type="term" value="P:glucose metabolic process"/>
    <property type="evidence" value="ECO:0007669"/>
    <property type="project" value="TreeGrafter"/>
</dbReference>
<comment type="subunit">
    <text evidence="5">Monomer.</text>
</comment>
<dbReference type="InterPro" id="IPR011013">
    <property type="entry name" value="Gal_mutarotase_sf_dom"/>
</dbReference>
<protein>
    <recommendedName>
        <fullName evidence="7 11">Aldose 1-epimerase</fullName>
        <ecNumber evidence="6 11">5.1.3.3</ecNumber>
    </recommendedName>
</protein>
<comment type="similarity">
    <text evidence="4 11">Belongs to the aldose epimerase family.</text>
</comment>
<dbReference type="PIRSF" id="PIRSF005096">
    <property type="entry name" value="GALM"/>
    <property type="match status" value="1"/>
</dbReference>
<evidence type="ECO:0000313" key="15">
    <source>
        <dbReference type="EMBL" id="NMM50881.1"/>
    </source>
</evidence>
<evidence type="ECO:0000256" key="6">
    <source>
        <dbReference type="ARBA" id="ARBA00013185"/>
    </source>
</evidence>
<dbReference type="InterPro" id="IPR008183">
    <property type="entry name" value="Aldose_1/G6P_1-epimerase"/>
</dbReference>
<evidence type="ECO:0000313" key="16">
    <source>
        <dbReference type="Proteomes" id="UP000559010"/>
    </source>
</evidence>
<evidence type="ECO:0000256" key="10">
    <source>
        <dbReference type="ARBA" id="ARBA00023277"/>
    </source>
</evidence>
<evidence type="ECO:0000256" key="7">
    <source>
        <dbReference type="ARBA" id="ARBA00014165"/>
    </source>
</evidence>
<evidence type="ECO:0000256" key="1">
    <source>
        <dbReference type="ARBA" id="ARBA00001614"/>
    </source>
</evidence>
<dbReference type="Gene3D" id="2.70.98.10">
    <property type="match status" value="1"/>
</dbReference>
<dbReference type="AlphaFoldDB" id="A0A848J524"/>
<evidence type="ECO:0000256" key="9">
    <source>
        <dbReference type="ARBA" id="ARBA00023235"/>
    </source>
</evidence>
<dbReference type="InterPro" id="IPR015443">
    <property type="entry name" value="Aldose_1-epimerase"/>
</dbReference>
<dbReference type="EC" id="5.1.3.3" evidence="6 11"/>
<keyword evidence="8" id="KW-0106">Calcium</keyword>
<reference evidence="15 16" key="1">
    <citation type="submission" date="2020-04" db="EMBL/GenBank/DDBJ databases">
        <title>Flammeovirgaceae bacterium KN852 isolated from deep sea.</title>
        <authorList>
            <person name="Zhang D.-C."/>
        </authorList>
    </citation>
    <scope>NUCLEOTIDE SEQUENCE [LARGE SCALE GENOMIC DNA]</scope>
    <source>
        <strain evidence="15 16">KN852</strain>
    </source>
</reference>
<dbReference type="NCBIfam" id="NF008277">
    <property type="entry name" value="PRK11055.1"/>
    <property type="match status" value="1"/>
</dbReference>
<comment type="catalytic activity">
    <reaction evidence="1 11">
        <text>alpha-D-glucose = beta-D-glucose</text>
        <dbReference type="Rhea" id="RHEA:10264"/>
        <dbReference type="ChEBI" id="CHEBI:15903"/>
        <dbReference type="ChEBI" id="CHEBI:17925"/>
        <dbReference type="EC" id="5.1.3.3"/>
    </reaction>
</comment>
<keyword evidence="16" id="KW-1185">Reference proteome</keyword>